<feature type="non-terminal residue" evidence="1">
    <location>
        <position position="588"/>
    </location>
</feature>
<gene>
    <name evidence="1" type="ORF">FA95DRAFT_1609677</name>
</gene>
<evidence type="ECO:0000313" key="1">
    <source>
        <dbReference type="EMBL" id="KAI0043099.1"/>
    </source>
</evidence>
<reference evidence="1" key="1">
    <citation type="submission" date="2021-02" db="EMBL/GenBank/DDBJ databases">
        <authorList>
            <consortium name="DOE Joint Genome Institute"/>
            <person name="Ahrendt S."/>
            <person name="Looney B.P."/>
            <person name="Miyauchi S."/>
            <person name="Morin E."/>
            <person name="Drula E."/>
            <person name="Courty P.E."/>
            <person name="Chicoki N."/>
            <person name="Fauchery L."/>
            <person name="Kohler A."/>
            <person name="Kuo A."/>
            <person name="Labutti K."/>
            <person name="Pangilinan J."/>
            <person name="Lipzen A."/>
            <person name="Riley R."/>
            <person name="Andreopoulos W."/>
            <person name="He G."/>
            <person name="Johnson J."/>
            <person name="Barry K.W."/>
            <person name="Grigoriev I.V."/>
            <person name="Nagy L."/>
            <person name="Hibbett D."/>
            <person name="Henrissat B."/>
            <person name="Matheny P.B."/>
            <person name="Labbe J."/>
            <person name="Martin F."/>
        </authorList>
    </citation>
    <scope>NUCLEOTIDE SEQUENCE</scope>
    <source>
        <strain evidence="1">FP105234-sp</strain>
    </source>
</reference>
<proteinExistence type="predicted"/>
<accession>A0ACB8RG37</accession>
<dbReference type="Proteomes" id="UP000814033">
    <property type="component" value="Unassembled WGS sequence"/>
</dbReference>
<sequence>MSTLADQDRPASSEHDGQDGQCLSATRATIPSLQPSNPAATACALKTSGQSVLHSIAGPDPVEEVATECSSDEPFQQDSVAGVSVTVVQATRADSESLSMQDNTVALNIVSEDAFQDITIHTIPLLESDKSKTIEPLQNDFSDVCPDVFTAASKTDAISTLPVTSITAPILNKLIIEEEIHFLKTQERILCEKLNRCNPTSRSHLPDEVLFRIFSFCPDIRLDVKEEDQSRDFIPEWSYSESCPHHVWHWFTVTHVCREWRRVALTKPALWSTISISWGPLWIREAVRRARPSGSLILRPGVGPFEYRLPATPRHLEVVNDVLDRVRSELRIELKSHDVSALNILAAPAPRLEKLTVVLRGGAVQAAGPILGQHAPKLSSLALDGVLFTNLNGPTWTNIVDIHLRNTGYTLGDGLRWGNLRQGHIIEALAQMPSLQIVEINDVPALDSRNMDAPSLKIGNLSRLTLTGYVYWVAVMLRSLSPDPRLVTINLGARCFDHKERTTDSDSYFIFPIISKLFVDSDVRVARLDLRMYPDDDDIDWTSTILKFKAWTEDQKLGPTFALAWEVGIYEEPPTSEAVVSILDAMPN</sequence>
<organism evidence="1 2">
    <name type="scientific">Auriscalpium vulgare</name>
    <dbReference type="NCBI Taxonomy" id="40419"/>
    <lineage>
        <taxon>Eukaryota</taxon>
        <taxon>Fungi</taxon>
        <taxon>Dikarya</taxon>
        <taxon>Basidiomycota</taxon>
        <taxon>Agaricomycotina</taxon>
        <taxon>Agaricomycetes</taxon>
        <taxon>Russulales</taxon>
        <taxon>Auriscalpiaceae</taxon>
        <taxon>Auriscalpium</taxon>
    </lineage>
</organism>
<comment type="caution">
    <text evidence="1">The sequence shown here is derived from an EMBL/GenBank/DDBJ whole genome shotgun (WGS) entry which is preliminary data.</text>
</comment>
<evidence type="ECO:0000313" key="2">
    <source>
        <dbReference type="Proteomes" id="UP000814033"/>
    </source>
</evidence>
<protein>
    <submittedName>
        <fullName evidence="1">Uncharacterized protein</fullName>
    </submittedName>
</protein>
<keyword evidence="2" id="KW-1185">Reference proteome</keyword>
<name>A0ACB8RG37_9AGAM</name>
<dbReference type="EMBL" id="MU276033">
    <property type="protein sequence ID" value="KAI0043099.1"/>
    <property type="molecule type" value="Genomic_DNA"/>
</dbReference>
<reference evidence="1" key="2">
    <citation type="journal article" date="2022" name="New Phytol.">
        <title>Evolutionary transition to the ectomycorrhizal habit in the genomes of a hyperdiverse lineage of mushroom-forming fungi.</title>
        <authorList>
            <person name="Looney B."/>
            <person name="Miyauchi S."/>
            <person name="Morin E."/>
            <person name="Drula E."/>
            <person name="Courty P.E."/>
            <person name="Kohler A."/>
            <person name="Kuo A."/>
            <person name="LaButti K."/>
            <person name="Pangilinan J."/>
            <person name="Lipzen A."/>
            <person name="Riley R."/>
            <person name="Andreopoulos W."/>
            <person name="He G."/>
            <person name="Johnson J."/>
            <person name="Nolan M."/>
            <person name="Tritt A."/>
            <person name="Barry K.W."/>
            <person name="Grigoriev I.V."/>
            <person name="Nagy L.G."/>
            <person name="Hibbett D."/>
            <person name="Henrissat B."/>
            <person name="Matheny P.B."/>
            <person name="Labbe J."/>
            <person name="Martin F.M."/>
        </authorList>
    </citation>
    <scope>NUCLEOTIDE SEQUENCE</scope>
    <source>
        <strain evidence="1">FP105234-sp</strain>
    </source>
</reference>